<dbReference type="EMBL" id="LWDV01000009">
    <property type="protein sequence ID" value="OCL26492.1"/>
    <property type="molecule type" value="Genomic_DNA"/>
</dbReference>
<protein>
    <recommendedName>
        <fullName evidence="3">DUF1887 family protein</fullName>
    </recommendedName>
</protein>
<dbReference type="InterPro" id="IPR011335">
    <property type="entry name" value="Restrct_endonuc-II-like"/>
</dbReference>
<reference evidence="2" key="1">
    <citation type="submission" date="2016-07" db="EMBL/GenBank/DDBJ databases">
        <authorList>
            <person name="Florea S."/>
            <person name="Webb J.S."/>
            <person name="Jaromczyk J."/>
            <person name="Schardl C.L."/>
        </authorList>
    </citation>
    <scope>NUCLEOTIDE SEQUENCE [LARGE SCALE GENOMIC DNA]</scope>
    <source>
        <strain evidence="2">Z6</strain>
    </source>
</reference>
<dbReference type="OrthoDB" id="2059911at2"/>
<reference evidence="1 2" key="2">
    <citation type="submission" date="2016-08" db="EMBL/GenBank/DDBJ databases">
        <title>Orenia metallireducens sp. nov. strain Z6, a Novel Metal-reducing Firmicute from the Deep Subsurface.</title>
        <authorList>
            <person name="Maxim B.I."/>
            <person name="Kenneth K."/>
            <person name="Flynn T.M."/>
            <person name="Oloughlin E.J."/>
            <person name="Locke R.A."/>
            <person name="Weber J.R."/>
            <person name="Egan S.M."/>
            <person name="Mackie R.I."/>
            <person name="Cann I.K."/>
        </authorList>
    </citation>
    <scope>NUCLEOTIDE SEQUENCE [LARGE SCALE GENOMIC DNA]</scope>
    <source>
        <strain evidence="1 2">Z6</strain>
    </source>
</reference>
<sequence>MNNKEQVNVLVICSTLNQITNYLMIKKYQPETIVNITLKEDDDTGINIKNKEWDDYLKETIKDNKEKLKYEYEKIDIELEFQELISIADIEESFRVENDFFEILNDKDKIVYWNITGGQRTIALAIQKFILENKREKDRMLYIEGNSEKLLIQDINGLCGIEDYKDEKLNLETAFKLVGFENFDVDEENLIKEHNQKECDIFLKLYDLIVDNDLIFEVNGNDLNLRDHLIESNKGELKSEGRKEYLVEIFNELARMEHLKEEQVEYLTEYKIEKVKKDGEEVEKKKYEIINGSYPAGTIFEMIVGYKLLKVIKNGDYNIVDMRMNCRVKFDGATKDDDSSDKQVDELDIILLTATGQIIIFECKSGGMSSDNAKSHKYTTYRLAGVFGAPIFLTPLFEEERKESGNIEEKRLSTCLSAYRSANRAELETWAVDNIEDGFETLMKKYKEEGAN</sequence>
<evidence type="ECO:0000313" key="1">
    <source>
        <dbReference type="EMBL" id="OCL26492.1"/>
    </source>
</evidence>
<organism evidence="1 2">
    <name type="scientific">Orenia metallireducens</name>
    <dbReference type="NCBI Taxonomy" id="1413210"/>
    <lineage>
        <taxon>Bacteria</taxon>
        <taxon>Bacillati</taxon>
        <taxon>Bacillota</taxon>
        <taxon>Clostridia</taxon>
        <taxon>Halanaerobiales</taxon>
        <taxon>Halobacteroidaceae</taxon>
        <taxon>Orenia</taxon>
    </lineage>
</organism>
<proteinExistence type="predicted"/>
<accession>A0A1C0A8D7</accession>
<dbReference type="RefSeq" id="WP_068718376.1">
    <property type="nucleotide sequence ID" value="NZ_LWDV01000009.1"/>
</dbReference>
<name>A0A1C0A8D7_9FIRM</name>
<keyword evidence="2" id="KW-1185">Reference proteome</keyword>
<evidence type="ECO:0008006" key="3">
    <source>
        <dbReference type="Google" id="ProtNLM"/>
    </source>
</evidence>
<dbReference type="Gene3D" id="3.40.50.10770">
    <property type="entry name" value="Hypothetical protein VC1899 like domain (Restriction endonuclease-like)"/>
    <property type="match status" value="1"/>
</dbReference>
<gene>
    <name evidence="1" type="ORF">U472_10875</name>
</gene>
<dbReference type="SUPFAM" id="SSF52980">
    <property type="entry name" value="Restriction endonuclease-like"/>
    <property type="match status" value="1"/>
</dbReference>
<comment type="caution">
    <text evidence="1">The sequence shown here is derived from an EMBL/GenBank/DDBJ whole genome shotgun (WGS) entry which is preliminary data.</text>
</comment>
<dbReference type="AlphaFoldDB" id="A0A1C0A8D7"/>
<dbReference type="Proteomes" id="UP000093514">
    <property type="component" value="Unassembled WGS sequence"/>
</dbReference>
<evidence type="ECO:0000313" key="2">
    <source>
        <dbReference type="Proteomes" id="UP000093514"/>
    </source>
</evidence>